<comment type="caution">
    <text evidence="10">The sequence shown here is derived from an EMBL/GenBank/DDBJ whole genome shotgun (WGS) entry which is preliminary data.</text>
</comment>
<feature type="transmembrane region" description="Helical" evidence="8">
    <location>
        <begin position="221"/>
        <end position="241"/>
    </location>
</feature>
<dbReference type="InterPro" id="IPR004268">
    <property type="entry name" value="MurJ"/>
</dbReference>
<reference evidence="10 11" key="1">
    <citation type="submission" date="2023-12" db="EMBL/GenBank/DDBJ databases">
        <title>Jeotgalibacillus haloalkaliphilus sp. nov., a novel salt-tolerant bacteria, isolated from the estuary of the Fenhe River into the Yellow River.</title>
        <authorList>
            <person name="Li Y."/>
        </authorList>
    </citation>
    <scope>NUCLEOTIDE SEQUENCE [LARGE SCALE GENOMIC DNA]</scope>
    <source>
        <strain evidence="10 11">HH7-29</strain>
    </source>
</reference>
<keyword evidence="7 8" id="KW-0472">Membrane</keyword>
<accession>A0ABU5KKP3</accession>
<evidence type="ECO:0000256" key="5">
    <source>
        <dbReference type="ARBA" id="ARBA00022984"/>
    </source>
</evidence>
<dbReference type="NCBIfam" id="TIGR01695">
    <property type="entry name" value="murJ_mviN"/>
    <property type="match status" value="1"/>
</dbReference>
<dbReference type="EMBL" id="JAXQNN010000001">
    <property type="protein sequence ID" value="MDZ5711316.1"/>
    <property type="molecule type" value="Genomic_DNA"/>
</dbReference>
<keyword evidence="8 9" id="KW-0813">Transport</keyword>
<feature type="transmembrane region" description="Helical" evidence="8">
    <location>
        <begin position="374"/>
        <end position="393"/>
    </location>
</feature>
<dbReference type="PANTHER" id="PTHR47019">
    <property type="entry name" value="LIPID II FLIPPASE MURJ"/>
    <property type="match status" value="1"/>
</dbReference>
<evidence type="ECO:0000256" key="6">
    <source>
        <dbReference type="ARBA" id="ARBA00022989"/>
    </source>
</evidence>
<feature type="transmembrane region" description="Helical" evidence="8">
    <location>
        <begin position="341"/>
        <end position="362"/>
    </location>
</feature>
<proteinExistence type="inferred from homology"/>
<evidence type="ECO:0000256" key="7">
    <source>
        <dbReference type="ARBA" id="ARBA00023136"/>
    </source>
</evidence>
<feature type="transmembrane region" description="Helical" evidence="8">
    <location>
        <begin position="181"/>
        <end position="201"/>
    </location>
</feature>
<comment type="function">
    <text evidence="8 9">Involved in peptidoglycan biosynthesis. Transports lipid-linked peptidoglycan precursors from the inner to the outer leaflet of the cytoplasmic membrane.</text>
</comment>
<keyword evidence="8 9" id="KW-0961">Cell wall biogenesis/degradation</keyword>
<gene>
    <name evidence="8 10" type="primary">murJ</name>
    <name evidence="10" type="ORF">UFB30_03730</name>
</gene>
<dbReference type="CDD" id="cd13123">
    <property type="entry name" value="MATE_MurJ_like"/>
    <property type="match status" value="1"/>
</dbReference>
<dbReference type="PIRSF" id="PIRSF002869">
    <property type="entry name" value="MviN"/>
    <property type="match status" value="1"/>
</dbReference>
<comment type="pathway">
    <text evidence="8">Cell wall biogenesis; peptidoglycan biosynthesis.</text>
</comment>
<feature type="transmembrane region" description="Helical" evidence="8">
    <location>
        <begin position="80"/>
        <end position="102"/>
    </location>
</feature>
<sequence length="506" mass="57510">MKKVAIYIVIITVFSRFLGFGRELTIAYYYGASYISDAYIVSLIIPTVIFGIIGTGVMSGIIPIYIRIMEEKNEDESKNFLSNVLYLFVIITSFLLILFYLFKEKILRVFAIGFDENTMALASNLAEITIFTIYFTVIISIFTGYLQLKDKFIIPALLGLIYNIVIITSIVLSYYVNVVMLGYGALIAAFLQMLFILYFAFKNGFSIKAKLNFYDKYIKALFIMCIPIMMSQSISQINVIVDKTIASTISEGAISAINYADRVNSLILSTVVMTISTLIYPRMSKFAINKDFKSLKNVITLTIRIITLILVPTTVFLLNYSEGITRLIFERGNFSSKDVNFTSKALLFYSLGMIFFAYREILTKILFSFQNSKIPLINSLIALFINIILTIYLARQFGISGIVLATSLSALISTIFLYWNVKKLYGEILENGEFLRFLKVLFISIFSIELLQIIKLENIIENTDFYIILTGGCYIFICALLLILVKEIEIKKISKVLVRDKTSNNK</sequence>
<evidence type="ECO:0000313" key="10">
    <source>
        <dbReference type="EMBL" id="MDZ5711316.1"/>
    </source>
</evidence>
<evidence type="ECO:0000313" key="11">
    <source>
        <dbReference type="Proteomes" id="UP001292084"/>
    </source>
</evidence>
<feature type="transmembrane region" description="Helical" evidence="8">
    <location>
        <begin position="43"/>
        <end position="68"/>
    </location>
</feature>
<evidence type="ECO:0000256" key="8">
    <source>
        <dbReference type="HAMAP-Rule" id="MF_02078"/>
    </source>
</evidence>
<feature type="transmembrane region" description="Helical" evidence="8">
    <location>
        <begin position="301"/>
        <end position="321"/>
    </location>
</feature>
<feature type="transmembrane region" description="Helical" evidence="8">
    <location>
        <begin position="433"/>
        <end position="454"/>
    </location>
</feature>
<dbReference type="PRINTS" id="PR01806">
    <property type="entry name" value="VIRFACTRMVIN"/>
</dbReference>
<organism evidence="10 11">
    <name type="scientific">Jeotgalibacillus haloalkalitolerans</name>
    <dbReference type="NCBI Taxonomy" id="3104292"/>
    <lineage>
        <taxon>Bacteria</taxon>
        <taxon>Bacillati</taxon>
        <taxon>Bacillota</taxon>
        <taxon>Bacilli</taxon>
        <taxon>Bacillales</taxon>
        <taxon>Caryophanaceae</taxon>
        <taxon>Jeotgalibacillus</taxon>
    </lineage>
</organism>
<evidence type="ECO:0000256" key="9">
    <source>
        <dbReference type="PIRNR" id="PIRNR002869"/>
    </source>
</evidence>
<keyword evidence="11" id="KW-1185">Reference proteome</keyword>
<dbReference type="RefSeq" id="WP_322420324.1">
    <property type="nucleotide sequence ID" value="NZ_JAXQNN010000001.1"/>
</dbReference>
<feature type="transmembrane region" description="Helical" evidence="8">
    <location>
        <begin position="152"/>
        <end position="175"/>
    </location>
</feature>
<evidence type="ECO:0000256" key="3">
    <source>
        <dbReference type="ARBA" id="ARBA00022692"/>
    </source>
</evidence>
<comment type="subcellular location">
    <subcellularLocation>
        <location evidence="1 8">Cell membrane</location>
        <topology evidence="1 8">Multi-pass membrane protein</topology>
    </subcellularLocation>
</comment>
<feature type="transmembrane region" description="Helical" evidence="8">
    <location>
        <begin position="399"/>
        <end position="421"/>
    </location>
</feature>
<evidence type="ECO:0000256" key="2">
    <source>
        <dbReference type="ARBA" id="ARBA00022475"/>
    </source>
</evidence>
<keyword evidence="2 8" id="KW-1003">Cell membrane</keyword>
<protein>
    <recommendedName>
        <fullName evidence="8">Probable lipid II flippase MurJ</fullName>
    </recommendedName>
</protein>
<name>A0ABU5KKP3_9BACL</name>
<dbReference type="Pfam" id="PF03023">
    <property type="entry name" value="MurJ"/>
    <property type="match status" value="1"/>
</dbReference>
<dbReference type="PANTHER" id="PTHR47019:SF1">
    <property type="entry name" value="LIPID II FLIPPASE MURJ"/>
    <property type="match status" value="1"/>
</dbReference>
<evidence type="ECO:0000256" key="4">
    <source>
        <dbReference type="ARBA" id="ARBA00022960"/>
    </source>
</evidence>
<feature type="transmembrane region" description="Helical" evidence="8">
    <location>
        <begin position="263"/>
        <end position="280"/>
    </location>
</feature>
<keyword evidence="5 8" id="KW-0573">Peptidoglycan synthesis</keyword>
<keyword evidence="4 8" id="KW-0133">Cell shape</keyword>
<feature type="transmembrane region" description="Helical" evidence="8">
    <location>
        <begin position="122"/>
        <end position="145"/>
    </location>
</feature>
<evidence type="ECO:0000256" key="1">
    <source>
        <dbReference type="ARBA" id="ARBA00004651"/>
    </source>
</evidence>
<feature type="transmembrane region" description="Helical" evidence="8">
    <location>
        <begin position="466"/>
        <end position="485"/>
    </location>
</feature>
<keyword evidence="6 8" id="KW-1133">Transmembrane helix</keyword>
<dbReference type="Proteomes" id="UP001292084">
    <property type="component" value="Unassembled WGS sequence"/>
</dbReference>
<dbReference type="InterPro" id="IPR051050">
    <property type="entry name" value="Lipid_II_flippase_MurJ/MviN"/>
</dbReference>
<comment type="similarity">
    <text evidence="8 9">Belongs to the MurJ/MviN family.</text>
</comment>
<dbReference type="HAMAP" id="MF_02078">
    <property type="entry name" value="MurJ_MviN"/>
    <property type="match status" value="1"/>
</dbReference>
<keyword evidence="3 8" id="KW-0812">Transmembrane</keyword>